<dbReference type="CDD" id="cd05288">
    <property type="entry name" value="PGDH"/>
    <property type="match status" value="1"/>
</dbReference>
<proteinExistence type="predicted"/>
<comment type="caution">
    <text evidence="3">The sequence shown here is derived from an EMBL/GenBank/DDBJ whole genome shotgun (WGS) entry which is preliminary data.</text>
</comment>
<sequence length="332" mass="35292">MTTETREIHLARRPSGAPVPDDFRLVTTTLPDLGEGEVLVRTDVMSVDPYMRGRMNDAKSYVPPFALDAPLEGAAVGEVLESRAEGIEVGDTVLHGLGWREHAVVSGKAVRRLDVSTLPASTYLGVLGSTGLTAYVGLTRIAEMKQGETVFVSGAAGAVGSSVGQMARLLGAGKVIGSAGSADKVSWLTDDLGFDAAFDYHDGRVSDRLGEHGPVDVYFDNVGGEHLEAAITHLNDFGRVAVCGMIAGYNDPSQAAGPRNMMMVVQKRLRLQGFIVTDHYDLASEFYEKAGAWVADGSLKHRETFADGLDHAVEAFLGVLSGANTGKMLVRL</sequence>
<gene>
    <name evidence="3" type="ORF">V6R90_02640</name>
</gene>
<dbReference type="SMART" id="SM00829">
    <property type="entry name" value="PKS_ER"/>
    <property type="match status" value="1"/>
</dbReference>
<dbReference type="PANTHER" id="PTHR43205:SF7">
    <property type="entry name" value="PROSTAGLANDIN REDUCTASE 1"/>
    <property type="match status" value="1"/>
</dbReference>
<dbReference type="InterPro" id="IPR045010">
    <property type="entry name" value="MDR_fam"/>
</dbReference>
<dbReference type="Pfam" id="PF16884">
    <property type="entry name" value="ADH_N_2"/>
    <property type="match status" value="1"/>
</dbReference>
<name>A0ABV1NUH0_9ACTN</name>
<dbReference type="InterPro" id="IPR036291">
    <property type="entry name" value="NAD(P)-bd_dom_sf"/>
</dbReference>
<dbReference type="SUPFAM" id="SSF50129">
    <property type="entry name" value="GroES-like"/>
    <property type="match status" value="1"/>
</dbReference>
<feature type="domain" description="Enoyl reductase (ER)" evidence="2">
    <location>
        <begin position="18"/>
        <end position="330"/>
    </location>
</feature>
<reference evidence="3 4" key="1">
    <citation type="submission" date="2024-02" db="EMBL/GenBank/DDBJ databases">
        <title>Full genome sequence of Nocardioides kribbensis.</title>
        <authorList>
            <person name="Poletto B.L."/>
            <person name="Silva G."/>
            <person name="Galante D."/>
            <person name="Campos K.R."/>
            <person name="Santos M.B.N."/>
            <person name="Sacchi C.T."/>
        </authorList>
    </citation>
    <scope>NUCLEOTIDE SEQUENCE [LARGE SCALE GENOMIC DNA]</scope>
    <source>
        <strain evidence="3 4">O4R</strain>
    </source>
</reference>
<evidence type="ECO:0000256" key="1">
    <source>
        <dbReference type="ARBA" id="ARBA00023002"/>
    </source>
</evidence>
<organism evidence="3 4">
    <name type="scientific">Nocardioides kribbensis</name>
    <dbReference type="NCBI Taxonomy" id="305517"/>
    <lineage>
        <taxon>Bacteria</taxon>
        <taxon>Bacillati</taxon>
        <taxon>Actinomycetota</taxon>
        <taxon>Actinomycetes</taxon>
        <taxon>Propionibacteriales</taxon>
        <taxon>Nocardioidaceae</taxon>
        <taxon>Nocardioides</taxon>
    </lineage>
</organism>
<accession>A0ABV1NUH0</accession>
<evidence type="ECO:0000259" key="2">
    <source>
        <dbReference type="SMART" id="SM00829"/>
    </source>
</evidence>
<dbReference type="InterPro" id="IPR011032">
    <property type="entry name" value="GroES-like_sf"/>
</dbReference>
<dbReference type="InterPro" id="IPR020843">
    <property type="entry name" value="ER"/>
</dbReference>
<dbReference type="Gene3D" id="3.40.50.720">
    <property type="entry name" value="NAD(P)-binding Rossmann-like Domain"/>
    <property type="match status" value="1"/>
</dbReference>
<dbReference type="PANTHER" id="PTHR43205">
    <property type="entry name" value="PROSTAGLANDIN REDUCTASE"/>
    <property type="match status" value="1"/>
</dbReference>
<dbReference type="Gene3D" id="3.90.180.10">
    <property type="entry name" value="Medium-chain alcohol dehydrogenases, catalytic domain"/>
    <property type="match status" value="1"/>
</dbReference>
<keyword evidence="1" id="KW-0560">Oxidoreductase</keyword>
<dbReference type="InterPro" id="IPR041694">
    <property type="entry name" value="ADH_N_2"/>
</dbReference>
<dbReference type="Proteomes" id="UP001482520">
    <property type="component" value="Unassembled WGS sequence"/>
</dbReference>
<dbReference type="EMBL" id="JBEGDP010000002">
    <property type="protein sequence ID" value="MEQ7846160.1"/>
    <property type="molecule type" value="Genomic_DNA"/>
</dbReference>
<protein>
    <submittedName>
        <fullName evidence="3">NADP-dependent oxidoreductase</fullName>
    </submittedName>
</protein>
<evidence type="ECO:0000313" key="3">
    <source>
        <dbReference type="EMBL" id="MEQ7846160.1"/>
    </source>
</evidence>
<evidence type="ECO:0000313" key="4">
    <source>
        <dbReference type="Proteomes" id="UP001482520"/>
    </source>
</evidence>
<dbReference type="InterPro" id="IPR013149">
    <property type="entry name" value="ADH-like_C"/>
</dbReference>
<dbReference type="SUPFAM" id="SSF51735">
    <property type="entry name" value="NAD(P)-binding Rossmann-fold domains"/>
    <property type="match status" value="1"/>
</dbReference>
<dbReference type="Pfam" id="PF00107">
    <property type="entry name" value="ADH_zinc_N"/>
    <property type="match status" value="1"/>
</dbReference>
<keyword evidence="4" id="KW-1185">Reference proteome</keyword>
<dbReference type="RefSeq" id="WP_251532907.1">
    <property type="nucleotide sequence ID" value="NZ_JBEFCW010000166.1"/>
</dbReference>